<sequence length="68" mass="7890">MQSLREVEVPTQTVARYIGARMNSELSTFVCGKRYWGSKKFWLEQPVSVARITSSTLVFNQTHKFFES</sequence>
<keyword evidence="2" id="KW-1185">Reference proteome</keyword>
<reference evidence="1 2" key="3">
    <citation type="submission" date="2019-11" db="EMBL/GenBank/DDBJ databases">
        <title>A de novo genome assembly of a pear dwarfing rootstock.</title>
        <authorList>
            <person name="Wang F."/>
            <person name="Wang J."/>
            <person name="Li S."/>
            <person name="Zhang Y."/>
            <person name="Fang M."/>
            <person name="Ma L."/>
            <person name="Zhao Y."/>
            <person name="Jiang S."/>
        </authorList>
    </citation>
    <scope>NUCLEOTIDE SEQUENCE [LARGE SCALE GENOMIC DNA]</scope>
    <source>
        <strain evidence="1">S2</strain>
        <tissue evidence="1">Leaf</tissue>
    </source>
</reference>
<gene>
    <name evidence="1" type="ORF">D8674_021397</name>
</gene>
<evidence type="ECO:0000313" key="1">
    <source>
        <dbReference type="EMBL" id="KAB2614809.1"/>
    </source>
</evidence>
<dbReference type="AlphaFoldDB" id="A0A5N5GH21"/>
<name>A0A5N5GH21_9ROSA</name>
<proteinExistence type="predicted"/>
<dbReference type="GO" id="GO:1990904">
    <property type="term" value="C:ribonucleoprotein complex"/>
    <property type="evidence" value="ECO:0007669"/>
    <property type="project" value="UniProtKB-KW"/>
</dbReference>
<dbReference type="Proteomes" id="UP000327157">
    <property type="component" value="Chromosome 3"/>
</dbReference>
<keyword evidence="1" id="KW-0687">Ribonucleoprotein</keyword>
<evidence type="ECO:0000313" key="2">
    <source>
        <dbReference type="Proteomes" id="UP000327157"/>
    </source>
</evidence>
<accession>A0A5N5GH21</accession>
<reference evidence="1 2" key="1">
    <citation type="submission" date="2019-09" db="EMBL/GenBank/DDBJ databases">
        <authorList>
            <person name="Ou C."/>
        </authorList>
    </citation>
    <scope>NUCLEOTIDE SEQUENCE [LARGE SCALE GENOMIC DNA]</scope>
    <source>
        <strain evidence="1">S2</strain>
        <tissue evidence="1">Leaf</tissue>
    </source>
</reference>
<protein>
    <submittedName>
        <fullName evidence="1">U11/U12 small nuclear ribonucleoprotein 65 kDa protein</fullName>
    </submittedName>
</protein>
<dbReference type="EMBL" id="SMOL01000402">
    <property type="protein sequence ID" value="KAB2614809.1"/>
    <property type="molecule type" value="Genomic_DNA"/>
</dbReference>
<comment type="caution">
    <text evidence="1">The sequence shown here is derived from an EMBL/GenBank/DDBJ whole genome shotgun (WGS) entry which is preliminary data.</text>
</comment>
<organism evidence="1 2">
    <name type="scientific">Pyrus ussuriensis x Pyrus communis</name>
    <dbReference type="NCBI Taxonomy" id="2448454"/>
    <lineage>
        <taxon>Eukaryota</taxon>
        <taxon>Viridiplantae</taxon>
        <taxon>Streptophyta</taxon>
        <taxon>Embryophyta</taxon>
        <taxon>Tracheophyta</taxon>
        <taxon>Spermatophyta</taxon>
        <taxon>Magnoliopsida</taxon>
        <taxon>eudicotyledons</taxon>
        <taxon>Gunneridae</taxon>
        <taxon>Pentapetalae</taxon>
        <taxon>rosids</taxon>
        <taxon>fabids</taxon>
        <taxon>Rosales</taxon>
        <taxon>Rosaceae</taxon>
        <taxon>Amygdaloideae</taxon>
        <taxon>Maleae</taxon>
        <taxon>Pyrus</taxon>
    </lineage>
</organism>
<reference evidence="2" key="2">
    <citation type="submission" date="2019-10" db="EMBL/GenBank/DDBJ databases">
        <title>A de novo genome assembly of a pear dwarfing rootstock.</title>
        <authorList>
            <person name="Wang F."/>
            <person name="Wang J."/>
            <person name="Li S."/>
            <person name="Zhang Y."/>
            <person name="Fang M."/>
            <person name="Ma L."/>
            <person name="Zhao Y."/>
            <person name="Jiang S."/>
        </authorList>
    </citation>
    <scope>NUCLEOTIDE SEQUENCE [LARGE SCALE GENOMIC DNA]</scope>
</reference>